<evidence type="ECO:0000256" key="8">
    <source>
        <dbReference type="ARBA" id="ARBA00022723"/>
    </source>
</evidence>
<evidence type="ECO:0000313" key="16">
    <source>
        <dbReference type="EMBL" id="KAH3660646.1"/>
    </source>
</evidence>
<evidence type="ECO:0000256" key="14">
    <source>
        <dbReference type="SAM" id="MobiDB-lite"/>
    </source>
</evidence>
<dbReference type="EMBL" id="JAEUBD010001468">
    <property type="protein sequence ID" value="KAH3660646.1"/>
    <property type="molecule type" value="Genomic_DNA"/>
</dbReference>
<evidence type="ECO:0000256" key="2">
    <source>
        <dbReference type="ARBA" id="ARBA00004496"/>
    </source>
</evidence>
<dbReference type="InterPro" id="IPR000555">
    <property type="entry name" value="JAMM/MPN+_dom"/>
</dbReference>
<evidence type="ECO:0000256" key="6">
    <source>
        <dbReference type="ARBA" id="ARBA00022490"/>
    </source>
</evidence>
<keyword evidence="6" id="KW-0963">Cytoplasm</keyword>
<evidence type="ECO:0000256" key="3">
    <source>
        <dbReference type="ARBA" id="ARBA00006008"/>
    </source>
</evidence>
<dbReference type="FunFam" id="3.40.140.10:FF:000203">
    <property type="entry name" value="COP9 signalosome complex subunit 5"/>
    <property type="match status" value="1"/>
</dbReference>
<evidence type="ECO:0000259" key="15">
    <source>
        <dbReference type="PROSITE" id="PS50249"/>
    </source>
</evidence>
<feature type="domain" description="MPN" evidence="15">
    <location>
        <begin position="68"/>
        <end position="206"/>
    </location>
</feature>
<dbReference type="PROSITE" id="PS50249">
    <property type="entry name" value="MPN"/>
    <property type="match status" value="1"/>
</dbReference>
<dbReference type="Gene3D" id="3.40.140.10">
    <property type="entry name" value="Cytidine Deaminase, domain 2"/>
    <property type="match status" value="1"/>
</dbReference>
<evidence type="ECO:0000256" key="1">
    <source>
        <dbReference type="ARBA" id="ARBA00004123"/>
    </source>
</evidence>
<evidence type="ECO:0000256" key="9">
    <source>
        <dbReference type="ARBA" id="ARBA00022790"/>
    </source>
</evidence>
<comment type="subunit">
    <text evidence="4">Component of the COP9 signalosome (CSN) complex.</text>
</comment>
<evidence type="ECO:0000256" key="4">
    <source>
        <dbReference type="ARBA" id="ARBA00011098"/>
    </source>
</evidence>
<evidence type="ECO:0000256" key="10">
    <source>
        <dbReference type="ARBA" id="ARBA00022801"/>
    </source>
</evidence>
<evidence type="ECO:0000256" key="7">
    <source>
        <dbReference type="ARBA" id="ARBA00022670"/>
    </source>
</evidence>
<evidence type="ECO:0000313" key="17">
    <source>
        <dbReference type="Proteomes" id="UP000788993"/>
    </source>
</evidence>
<proteinExistence type="inferred from homology"/>
<keyword evidence="17" id="KW-1185">Reference proteome</keyword>
<evidence type="ECO:0000256" key="13">
    <source>
        <dbReference type="ARBA" id="ARBA00023242"/>
    </source>
</evidence>
<reference evidence="16" key="1">
    <citation type="journal article" date="2021" name="Open Biol.">
        <title>Shared evolutionary footprints suggest mitochondrial oxidative damage underlies multiple complex I losses in fungi.</title>
        <authorList>
            <person name="Schikora-Tamarit M.A."/>
            <person name="Marcet-Houben M."/>
            <person name="Nosek J."/>
            <person name="Gabaldon T."/>
        </authorList>
    </citation>
    <scope>NUCLEOTIDE SEQUENCE</scope>
    <source>
        <strain evidence="16">NCAIM Y.01608</strain>
    </source>
</reference>
<dbReference type="SMART" id="SM00232">
    <property type="entry name" value="JAB_MPN"/>
    <property type="match status" value="1"/>
</dbReference>
<protein>
    <recommendedName>
        <fullName evidence="5">COP9 signalosome complex subunit 5</fullName>
    </recommendedName>
</protein>
<name>A0A9P8SZQ2_9ASCO</name>
<reference evidence="16" key="2">
    <citation type="submission" date="2021-01" db="EMBL/GenBank/DDBJ databases">
        <authorList>
            <person name="Schikora-Tamarit M.A."/>
        </authorList>
    </citation>
    <scope>NUCLEOTIDE SEQUENCE</scope>
    <source>
        <strain evidence="16">NCAIM Y.01608</strain>
    </source>
</reference>
<evidence type="ECO:0000256" key="11">
    <source>
        <dbReference type="ARBA" id="ARBA00022833"/>
    </source>
</evidence>
<keyword evidence="7" id="KW-0645">Protease</keyword>
<dbReference type="GO" id="GO:0006508">
    <property type="term" value="P:proteolysis"/>
    <property type="evidence" value="ECO:0007669"/>
    <property type="project" value="UniProtKB-KW"/>
</dbReference>
<dbReference type="InterPro" id="IPR050242">
    <property type="entry name" value="JAMM_MPN+_peptidase_M67A"/>
</dbReference>
<keyword evidence="9" id="KW-0736">Signalosome</keyword>
<feature type="compositionally biased region" description="Basic and acidic residues" evidence="14">
    <location>
        <begin position="307"/>
        <end position="323"/>
    </location>
</feature>
<gene>
    <name evidence="16" type="ORF">OGATHE_004978</name>
</gene>
<dbReference type="GO" id="GO:0046872">
    <property type="term" value="F:metal ion binding"/>
    <property type="evidence" value="ECO:0007669"/>
    <property type="project" value="UniProtKB-KW"/>
</dbReference>
<keyword evidence="12" id="KW-0482">Metalloprotease</keyword>
<dbReference type="GO" id="GO:0008237">
    <property type="term" value="F:metallopeptidase activity"/>
    <property type="evidence" value="ECO:0007669"/>
    <property type="project" value="UniProtKB-KW"/>
</dbReference>
<dbReference type="GO" id="GO:0008180">
    <property type="term" value="C:COP9 signalosome"/>
    <property type="evidence" value="ECO:0007669"/>
    <property type="project" value="UniProtKB-KW"/>
</dbReference>
<keyword evidence="8" id="KW-0479">Metal-binding</keyword>
<keyword evidence="11" id="KW-0862">Zinc</keyword>
<keyword evidence="10" id="KW-0378">Hydrolase</keyword>
<sequence length="351" mass="39778">MAHWVDVGVMLSQLAEADTGELLPANESNIGLGVTPKDQVRKFYKQSSDNKTLESKAWLTNPHFFHTVHISSLALMKMSLHARSGGSIEIMGMMTGKIFDGNIVVLDSYPLPVQGTESRVNPLNEAYEFMLQFLEHQKKQSNRSENIVGWYHSHPGFGCWLSGIDVKTQELNQGFQDPYVAVVIDPEKSRKQGFVDIGAFRTYYPEHLAMLETQQPKSAKRDLGHHADKYYSLDVSIFKSEKDEQVFESLNSKFWYKHLVQAPEQDQLLEINKIGHVSKQISRLKPVVKKSVGPPNSASSTGAPETMLHRYESEKESQSEEQAKKIGQLLNSLAMTEYDRILKTEVSRLHR</sequence>
<evidence type="ECO:0000256" key="5">
    <source>
        <dbReference type="ARBA" id="ARBA00014880"/>
    </source>
</evidence>
<dbReference type="Proteomes" id="UP000788993">
    <property type="component" value="Unassembled WGS sequence"/>
</dbReference>
<comment type="similarity">
    <text evidence="3">Belongs to the peptidase M67A family. CSN5 subfamily.</text>
</comment>
<evidence type="ECO:0000256" key="12">
    <source>
        <dbReference type="ARBA" id="ARBA00023049"/>
    </source>
</evidence>
<dbReference type="GO" id="GO:0005737">
    <property type="term" value="C:cytoplasm"/>
    <property type="evidence" value="ECO:0007669"/>
    <property type="project" value="UniProtKB-SubCell"/>
</dbReference>
<dbReference type="AlphaFoldDB" id="A0A9P8SZQ2"/>
<dbReference type="PANTHER" id="PTHR10410">
    <property type="entry name" value="EUKARYOTIC TRANSLATION INITIATION FACTOR 3 -RELATED"/>
    <property type="match status" value="1"/>
</dbReference>
<feature type="region of interest" description="Disordered" evidence="14">
    <location>
        <begin position="286"/>
        <end position="323"/>
    </location>
</feature>
<dbReference type="InterPro" id="IPR037518">
    <property type="entry name" value="MPN"/>
</dbReference>
<dbReference type="SUPFAM" id="SSF102712">
    <property type="entry name" value="JAB1/MPN domain"/>
    <property type="match status" value="1"/>
</dbReference>
<keyword evidence="13" id="KW-0539">Nucleus</keyword>
<organism evidence="16 17">
    <name type="scientific">Ogataea polymorpha</name>
    <dbReference type="NCBI Taxonomy" id="460523"/>
    <lineage>
        <taxon>Eukaryota</taxon>
        <taxon>Fungi</taxon>
        <taxon>Dikarya</taxon>
        <taxon>Ascomycota</taxon>
        <taxon>Saccharomycotina</taxon>
        <taxon>Pichiomycetes</taxon>
        <taxon>Pichiales</taxon>
        <taxon>Pichiaceae</taxon>
        <taxon>Ogataea</taxon>
    </lineage>
</organism>
<feature type="compositionally biased region" description="Polar residues" evidence="14">
    <location>
        <begin position="294"/>
        <end position="303"/>
    </location>
</feature>
<dbReference type="CDD" id="cd08069">
    <property type="entry name" value="MPN_RPN11_CSN5"/>
    <property type="match status" value="1"/>
</dbReference>
<accession>A0A9P8SZQ2</accession>
<comment type="subcellular location">
    <subcellularLocation>
        <location evidence="2">Cytoplasm</location>
    </subcellularLocation>
    <subcellularLocation>
        <location evidence="1">Nucleus</location>
    </subcellularLocation>
</comment>
<comment type="caution">
    <text evidence="16">The sequence shown here is derived from an EMBL/GenBank/DDBJ whole genome shotgun (WGS) entry which is preliminary data.</text>
</comment>
<dbReference type="Pfam" id="PF01398">
    <property type="entry name" value="JAB"/>
    <property type="match status" value="1"/>
</dbReference>